<name>F4C8F0_SPHS2</name>
<dbReference type="AlphaFoldDB" id="F4C8F0"/>
<sequence>MIIYKNKAIFLYLNNMEYTKLKSRNNRLIVLNEKSLKCVLFVFEKLKRNENNYMSRTW</sequence>
<reference evidence="1" key="1">
    <citation type="submission" date="2011-03" db="EMBL/GenBank/DDBJ databases">
        <title>Complete sequence of Sphingobacterium sp. 21.</title>
        <authorList>
            <consortium name="US DOE Joint Genome Institute"/>
            <person name="Lucas S."/>
            <person name="Copeland A."/>
            <person name="Lapidus A."/>
            <person name="Cheng J.-F."/>
            <person name="Goodwin L."/>
            <person name="Pitluck S."/>
            <person name="Davenport K."/>
            <person name="Detter J.C."/>
            <person name="Han C."/>
            <person name="Tapia R."/>
            <person name="Land M."/>
            <person name="Hauser L."/>
            <person name="Kyrpides N."/>
            <person name="Ivanova N."/>
            <person name="Ovchinnikova G."/>
            <person name="Pagani I."/>
            <person name="Siebers A.K."/>
            <person name="Allgaier M."/>
            <person name="Thelen M.P."/>
            <person name="Hugenholtz P."/>
            <person name="Woyke T."/>
        </authorList>
    </citation>
    <scope>NUCLEOTIDE SEQUENCE</scope>
    <source>
        <strain evidence="1">21</strain>
    </source>
</reference>
<evidence type="ECO:0000313" key="1">
    <source>
        <dbReference type="EMBL" id="ADZ80375.1"/>
    </source>
</evidence>
<dbReference type="KEGG" id="shg:Sph21_3841"/>
<dbReference type="STRING" id="743722.Sph21_3841"/>
<dbReference type="PATRIC" id="fig|743722.3.peg.4099"/>
<dbReference type="EMBL" id="CP002584">
    <property type="protein sequence ID" value="ADZ80375.1"/>
    <property type="molecule type" value="Genomic_DNA"/>
</dbReference>
<accession>F4C8F0</accession>
<organism evidence="1">
    <name type="scientific">Sphingobacterium sp. (strain 21)</name>
    <dbReference type="NCBI Taxonomy" id="743722"/>
    <lineage>
        <taxon>Bacteria</taxon>
        <taxon>Pseudomonadati</taxon>
        <taxon>Bacteroidota</taxon>
        <taxon>Sphingobacteriia</taxon>
        <taxon>Sphingobacteriales</taxon>
        <taxon>Sphingobacteriaceae</taxon>
        <taxon>Sphingobacterium</taxon>
    </lineage>
</organism>
<gene>
    <name evidence="1" type="ordered locus">Sph21_3841</name>
</gene>
<dbReference type="HOGENOM" id="CLU_2976948_0_0_10"/>
<proteinExistence type="predicted"/>
<protein>
    <submittedName>
        <fullName evidence="1">Uncharacterized protein</fullName>
    </submittedName>
</protein>